<proteinExistence type="predicted"/>
<dbReference type="EMBL" id="JARVKM010000099">
    <property type="protein sequence ID" value="KAK9770181.1"/>
    <property type="molecule type" value="Genomic_DNA"/>
</dbReference>
<reference evidence="1 2" key="1">
    <citation type="submission" date="2024-02" db="EMBL/GenBank/DDBJ databases">
        <title>First draft genome assembly of two strains of Seiridium cardinale.</title>
        <authorList>
            <person name="Emiliani G."/>
            <person name="Scali E."/>
        </authorList>
    </citation>
    <scope>NUCLEOTIDE SEQUENCE [LARGE SCALE GENOMIC DNA]</scope>
    <source>
        <strain evidence="1 2">BM-138-000479</strain>
    </source>
</reference>
<protein>
    <submittedName>
        <fullName evidence="1">Amidase</fullName>
    </submittedName>
</protein>
<dbReference type="Proteomes" id="UP001465668">
    <property type="component" value="Unassembled WGS sequence"/>
</dbReference>
<sequence>MHWDVARGASGIWGPGSQTRRVGWLAEPGFGPINEEVRAVVERVAEALKGLGCDVEVVRIPDLEKDSALDIFRRIHVDVMKGNVADAVRGQPDDKVSEGASLRRVALPALPIPAHDHDMSAYSVAEQMLTSFDVTAATEPLNVIGLPGPVNTVRHEQLRPSIQRATCWKLAFRDNDPASGQAARSRYYRKEC</sequence>
<organism evidence="1 2">
    <name type="scientific">Seiridium cardinale</name>
    <dbReference type="NCBI Taxonomy" id="138064"/>
    <lineage>
        <taxon>Eukaryota</taxon>
        <taxon>Fungi</taxon>
        <taxon>Dikarya</taxon>
        <taxon>Ascomycota</taxon>
        <taxon>Pezizomycotina</taxon>
        <taxon>Sordariomycetes</taxon>
        <taxon>Xylariomycetidae</taxon>
        <taxon>Amphisphaeriales</taxon>
        <taxon>Sporocadaceae</taxon>
        <taxon>Seiridium</taxon>
    </lineage>
</organism>
<dbReference type="Gene3D" id="3.90.1300.10">
    <property type="entry name" value="Amidase signature (AS) domain"/>
    <property type="match status" value="1"/>
</dbReference>
<dbReference type="InterPro" id="IPR036928">
    <property type="entry name" value="AS_sf"/>
</dbReference>
<dbReference type="SUPFAM" id="SSF75304">
    <property type="entry name" value="Amidase signature (AS) enzymes"/>
    <property type="match status" value="1"/>
</dbReference>
<comment type="caution">
    <text evidence="1">The sequence shown here is derived from an EMBL/GenBank/DDBJ whole genome shotgun (WGS) entry which is preliminary data.</text>
</comment>
<name>A0ABR2X8Y7_9PEZI</name>
<accession>A0ABR2X8Y7</accession>
<keyword evidence="2" id="KW-1185">Reference proteome</keyword>
<evidence type="ECO:0000313" key="2">
    <source>
        <dbReference type="Proteomes" id="UP001465668"/>
    </source>
</evidence>
<gene>
    <name evidence="1" type="ORF">SCAR479_13146</name>
</gene>
<evidence type="ECO:0000313" key="1">
    <source>
        <dbReference type="EMBL" id="KAK9770181.1"/>
    </source>
</evidence>